<feature type="transmembrane region" description="Helical" evidence="2">
    <location>
        <begin position="207"/>
        <end position="227"/>
    </location>
</feature>
<proteinExistence type="inferred from homology"/>
<feature type="domain" description="EamA" evidence="3">
    <location>
        <begin position="142"/>
        <end position="275"/>
    </location>
</feature>
<accession>A0A9W6S3G3</accession>
<dbReference type="SUPFAM" id="SSF103481">
    <property type="entry name" value="Multidrug resistance efflux transporter EmrE"/>
    <property type="match status" value="1"/>
</dbReference>
<dbReference type="AlphaFoldDB" id="A0A9W6S3G3"/>
<evidence type="ECO:0000256" key="1">
    <source>
        <dbReference type="ARBA" id="ARBA00007362"/>
    </source>
</evidence>
<sequence length="276" mass="28295">MIALGLLTVAAACHAAWNLLVKSSGQAGPEFVWLYAVLGAPASLALLGWSITQGTVGPALWSGLVSTVLHTGYAVVLQKAYGGGEFSVVYPVSRGTTPVLVTLAAIPWAGWPTPKAWCGVGLVLCGVVLTDNRWTRSEMSRGSVLGLAVAACSCAYTLWDAFAMAGLGARVLPYLAVGNLGQVAVLSAVVAPRHRRAGRVLAQWRRALPVAALVPASYGLVLVAMSLEPVGAVATGRTLNVLLGTLLGVVILRERLTPVRAAGLAAVAGGVLLVSA</sequence>
<gene>
    <name evidence="4" type="ORF">Airi02_043130</name>
</gene>
<evidence type="ECO:0000313" key="4">
    <source>
        <dbReference type="EMBL" id="GLY86384.1"/>
    </source>
</evidence>
<dbReference type="Pfam" id="PF00892">
    <property type="entry name" value="EamA"/>
    <property type="match status" value="1"/>
</dbReference>
<keyword evidence="5" id="KW-1185">Reference proteome</keyword>
<dbReference type="Gene3D" id="1.10.3730.20">
    <property type="match status" value="2"/>
</dbReference>
<keyword evidence="2" id="KW-0812">Transmembrane</keyword>
<dbReference type="Proteomes" id="UP001165074">
    <property type="component" value="Unassembled WGS sequence"/>
</dbReference>
<keyword evidence="2" id="KW-1133">Transmembrane helix</keyword>
<comment type="similarity">
    <text evidence="1">Belongs to the EamA transporter family.</text>
</comment>
<organism evidence="4 5">
    <name type="scientific">Actinoallomurus iriomotensis</name>
    <dbReference type="NCBI Taxonomy" id="478107"/>
    <lineage>
        <taxon>Bacteria</taxon>
        <taxon>Bacillati</taxon>
        <taxon>Actinomycetota</taxon>
        <taxon>Actinomycetes</taxon>
        <taxon>Streptosporangiales</taxon>
        <taxon>Thermomonosporaceae</taxon>
        <taxon>Actinoallomurus</taxon>
    </lineage>
</organism>
<dbReference type="EMBL" id="BSTK01000005">
    <property type="protein sequence ID" value="GLY86384.1"/>
    <property type="molecule type" value="Genomic_DNA"/>
</dbReference>
<evidence type="ECO:0000256" key="2">
    <source>
        <dbReference type="SAM" id="Phobius"/>
    </source>
</evidence>
<protein>
    <recommendedName>
        <fullName evidence="3">EamA domain-containing protein</fullName>
    </recommendedName>
</protein>
<evidence type="ECO:0000313" key="5">
    <source>
        <dbReference type="Proteomes" id="UP001165074"/>
    </source>
</evidence>
<feature type="transmembrane region" description="Helical" evidence="2">
    <location>
        <begin position="142"/>
        <end position="159"/>
    </location>
</feature>
<dbReference type="GO" id="GO:0016020">
    <property type="term" value="C:membrane"/>
    <property type="evidence" value="ECO:0007669"/>
    <property type="project" value="InterPro"/>
</dbReference>
<dbReference type="RefSeq" id="WP_285574297.1">
    <property type="nucleotide sequence ID" value="NZ_BSTK01000005.1"/>
</dbReference>
<evidence type="ECO:0000259" key="3">
    <source>
        <dbReference type="Pfam" id="PF00892"/>
    </source>
</evidence>
<feature type="transmembrane region" description="Helical" evidence="2">
    <location>
        <begin position="233"/>
        <end position="252"/>
    </location>
</feature>
<dbReference type="InterPro" id="IPR000620">
    <property type="entry name" value="EamA_dom"/>
</dbReference>
<reference evidence="4" key="1">
    <citation type="submission" date="2023-03" db="EMBL/GenBank/DDBJ databases">
        <title>Actinoallomurus iriomotensis NBRC 103684.</title>
        <authorList>
            <person name="Ichikawa N."/>
            <person name="Sato H."/>
            <person name="Tonouchi N."/>
        </authorList>
    </citation>
    <scope>NUCLEOTIDE SEQUENCE</scope>
    <source>
        <strain evidence="4">NBRC 103684</strain>
    </source>
</reference>
<feature type="transmembrane region" description="Helical" evidence="2">
    <location>
        <begin position="171"/>
        <end position="191"/>
    </location>
</feature>
<feature type="transmembrane region" description="Helical" evidence="2">
    <location>
        <begin position="31"/>
        <end position="51"/>
    </location>
</feature>
<comment type="caution">
    <text evidence="4">The sequence shown here is derived from an EMBL/GenBank/DDBJ whole genome shotgun (WGS) entry which is preliminary data.</text>
</comment>
<dbReference type="InterPro" id="IPR037185">
    <property type="entry name" value="EmrE-like"/>
</dbReference>
<name>A0A9W6S3G3_9ACTN</name>
<keyword evidence="2" id="KW-0472">Membrane</keyword>